<sequence length="55" mass="6393">DCPRSWAARPLRRRRCPVSSWPPSSRRKRRREQGPSEREAGTLHRQSRLPAVGAM</sequence>
<protein>
    <submittedName>
        <fullName evidence="2">Uncharacterized protein</fullName>
    </submittedName>
</protein>
<evidence type="ECO:0000256" key="1">
    <source>
        <dbReference type="SAM" id="MobiDB-lite"/>
    </source>
</evidence>
<organism evidence="2">
    <name type="scientific">uncultured Acidimicrobiales bacterium</name>
    <dbReference type="NCBI Taxonomy" id="310071"/>
    <lineage>
        <taxon>Bacteria</taxon>
        <taxon>Bacillati</taxon>
        <taxon>Actinomycetota</taxon>
        <taxon>Acidimicrobiia</taxon>
        <taxon>Acidimicrobiales</taxon>
        <taxon>environmental samples</taxon>
    </lineage>
</organism>
<gene>
    <name evidence="2" type="ORF">AVDCRST_MAG10-2197</name>
</gene>
<reference evidence="2" key="1">
    <citation type="submission" date="2020-02" db="EMBL/GenBank/DDBJ databases">
        <authorList>
            <person name="Meier V. D."/>
        </authorList>
    </citation>
    <scope>NUCLEOTIDE SEQUENCE</scope>
    <source>
        <strain evidence="2">AVDCRST_MAG10</strain>
    </source>
</reference>
<feature type="non-terminal residue" evidence="2">
    <location>
        <position position="1"/>
    </location>
</feature>
<feature type="non-terminal residue" evidence="2">
    <location>
        <position position="55"/>
    </location>
</feature>
<dbReference type="EMBL" id="CADCTB010000137">
    <property type="protein sequence ID" value="CAA9250458.1"/>
    <property type="molecule type" value="Genomic_DNA"/>
</dbReference>
<dbReference type="AlphaFoldDB" id="A0A6J4IHV0"/>
<evidence type="ECO:0000313" key="2">
    <source>
        <dbReference type="EMBL" id="CAA9250458.1"/>
    </source>
</evidence>
<feature type="compositionally biased region" description="Basic and acidic residues" evidence="1">
    <location>
        <begin position="32"/>
        <end position="42"/>
    </location>
</feature>
<feature type="region of interest" description="Disordered" evidence="1">
    <location>
        <begin position="1"/>
        <end position="55"/>
    </location>
</feature>
<name>A0A6J4IHV0_9ACTN</name>
<proteinExistence type="predicted"/>
<accession>A0A6J4IHV0</accession>